<keyword evidence="3" id="KW-1185">Reference proteome</keyword>
<organism evidence="2 3">
    <name type="scientific">Cuscuta epithymum</name>
    <dbReference type="NCBI Taxonomy" id="186058"/>
    <lineage>
        <taxon>Eukaryota</taxon>
        <taxon>Viridiplantae</taxon>
        <taxon>Streptophyta</taxon>
        <taxon>Embryophyta</taxon>
        <taxon>Tracheophyta</taxon>
        <taxon>Spermatophyta</taxon>
        <taxon>Magnoliopsida</taxon>
        <taxon>eudicotyledons</taxon>
        <taxon>Gunneridae</taxon>
        <taxon>Pentapetalae</taxon>
        <taxon>asterids</taxon>
        <taxon>lamiids</taxon>
        <taxon>Solanales</taxon>
        <taxon>Convolvulaceae</taxon>
        <taxon>Cuscuteae</taxon>
        <taxon>Cuscuta</taxon>
        <taxon>Cuscuta subgen. Cuscuta</taxon>
    </lineage>
</organism>
<evidence type="ECO:0000313" key="3">
    <source>
        <dbReference type="Proteomes" id="UP001152523"/>
    </source>
</evidence>
<proteinExistence type="predicted"/>
<dbReference type="AlphaFoldDB" id="A0AAV0FJT7"/>
<evidence type="ECO:0000313" key="2">
    <source>
        <dbReference type="EMBL" id="CAH9135756.1"/>
    </source>
</evidence>
<gene>
    <name evidence="2" type="ORF">CEPIT_LOCUS34763</name>
</gene>
<reference evidence="2" key="1">
    <citation type="submission" date="2022-07" db="EMBL/GenBank/DDBJ databases">
        <authorList>
            <person name="Macas J."/>
            <person name="Novak P."/>
            <person name="Neumann P."/>
        </authorList>
    </citation>
    <scope>NUCLEOTIDE SEQUENCE</scope>
</reference>
<protein>
    <recommendedName>
        <fullName evidence="1">Reverse transcriptase zinc-binding domain-containing protein</fullName>
    </recommendedName>
</protein>
<feature type="domain" description="Reverse transcriptase zinc-binding" evidence="1">
    <location>
        <begin position="2"/>
        <end position="58"/>
    </location>
</feature>
<evidence type="ECO:0000259" key="1">
    <source>
        <dbReference type="Pfam" id="PF13966"/>
    </source>
</evidence>
<dbReference type="Pfam" id="PF13966">
    <property type="entry name" value="zf-RVT"/>
    <property type="match status" value="1"/>
</dbReference>
<sequence>MQIKIFLWKLLNSFLPICDNLQRIQIILQHSRCRPLCRNNFETTDHVFFGCCYAKKIWRYFMNGFELKMPSNASIRQIMILWWIEAGSKTVGDIFEHNMPDIITWHIWKVTFTQHMFGVWVLPLIQNT</sequence>
<accession>A0AAV0FJT7</accession>
<dbReference type="InterPro" id="IPR026960">
    <property type="entry name" value="RVT-Znf"/>
</dbReference>
<comment type="caution">
    <text evidence="2">The sequence shown here is derived from an EMBL/GenBank/DDBJ whole genome shotgun (WGS) entry which is preliminary data.</text>
</comment>
<name>A0AAV0FJT7_9ASTE</name>
<dbReference type="Proteomes" id="UP001152523">
    <property type="component" value="Unassembled WGS sequence"/>
</dbReference>
<dbReference type="EMBL" id="CAMAPF010000991">
    <property type="protein sequence ID" value="CAH9135756.1"/>
    <property type="molecule type" value="Genomic_DNA"/>
</dbReference>